<keyword evidence="2" id="KW-0813">Transport</keyword>
<dbReference type="Gene3D" id="3.10.105.10">
    <property type="entry name" value="Dipeptide-binding Protein, Domain 3"/>
    <property type="match status" value="1"/>
</dbReference>
<dbReference type="GO" id="GO:0015833">
    <property type="term" value="P:peptide transport"/>
    <property type="evidence" value="ECO:0007669"/>
    <property type="project" value="TreeGrafter"/>
</dbReference>
<evidence type="ECO:0000313" key="5">
    <source>
        <dbReference type="EMBL" id="SMC54247.1"/>
    </source>
</evidence>
<dbReference type="GO" id="GO:0043190">
    <property type="term" value="C:ATP-binding cassette (ABC) transporter complex"/>
    <property type="evidence" value="ECO:0007669"/>
    <property type="project" value="InterPro"/>
</dbReference>
<dbReference type="GO" id="GO:1904680">
    <property type="term" value="F:peptide transmembrane transporter activity"/>
    <property type="evidence" value="ECO:0007669"/>
    <property type="project" value="TreeGrafter"/>
</dbReference>
<gene>
    <name evidence="5" type="ORF">SAMN02746065_1045</name>
</gene>
<keyword evidence="3" id="KW-0732">Signal</keyword>
<dbReference type="AlphaFoldDB" id="A0A1W2A0N4"/>
<reference evidence="5 6" key="1">
    <citation type="submission" date="2017-04" db="EMBL/GenBank/DDBJ databases">
        <authorList>
            <person name="Afonso C.L."/>
            <person name="Miller P.J."/>
            <person name="Scott M.A."/>
            <person name="Spackman E."/>
            <person name="Goraichik I."/>
            <person name="Dimitrov K.M."/>
            <person name="Suarez D.L."/>
            <person name="Swayne D.E."/>
        </authorList>
    </citation>
    <scope>NUCLEOTIDE SEQUENCE [LARGE SCALE GENOMIC DNA]</scope>
    <source>
        <strain evidence="5 6">DSM 3385</strain>
    </source>
</reference>
<accession>A0A1W2A0N4</accession>
<feature type="domain" description="Solute-binding protein family 5" evidence="4">
    <location>
        <begin position="86"/>
        <end position="452"/>
    </location>
</feature>
<evidence type="ECO:0000256" key="1">
    <source>
        <dbReference type="ARBA" id="ARBA00005695"/>
    </source>
</evidence>
<protein>
    <submittedName>
        <fullName evidence="5">Peptide/nickel transport system substrate-binding protein</fullName>
    </submittedName>
</protein>
<dbReference type="STRING" id="1121400.SAMN02746065_1045"/>
<dbReference type="InterPro" id="IPR039424">
    <property type="entry name" value="SBP_5"/>
</dbReference>
<dbReference type="InterPro" id="IPR000914">
    <property type="entry name" value="SBP_5_dom"/>
</dbReference>
<dbReference type="SUPFAM" id="SSF53850">
    <property type="entry name" value="Periplasmic binding protein-like II"/>
    <property type="match status" value="1"/>
</dbReference>
<proteinExistence type="inferred from homology"/>
<keyword evidence="6" id="KW-1185">Reference proteome</keyword>
<dbReference type="InterPro" id="IPR030678">
    <property type="entry name" value="Peptide/Ni-bd"/>
</dbReference>
<organism evidence="5 6">
    <name type="scientific">Desulfocicer vacuolatum DSM 3385</name>
    <dbReference type="NCBI Taxonomy" id="1121400"/>
    <lineage>
        <taxon>Bacteria</taxon>
        <taxon>Pseudomonadati</taxon>
        <taxon>Thermodesulfobacteriota</taxon>
        <taxon>Desulfobacteria</taxon>
        <taxon>Desulfobacterales</taxon>
        <taxon>Desulfobacteraceae</taxon>
        <taxon>Desulfocicer</taxon>
    </lineage>
</organism>
<dbReference type="Gene3D" id="3.40.190.10">
    <property type="entry name" value="Periplasmic binding protein-like II"/>
    <property type="match status" value="1"/>
</dbReference>
<evidence type="ECO:0000313" key="6">
    <source>
        <dbReference type="Proteomes" id="UP000192418"/>
    </source>
</evidence>
<dbReference type="RefSeq" id="WP_170923706.1">
    <property type="nucleotide sequence ID" value="NZ_FWXY01000004.1"/>
</dbReference>
<comment type="similarity">
    <text evidence="1">Belongs to the bacterial solute-binding protein 5 family.</text>
</comment>
<evidence type="ECO:0000256" key="2">
    <source>
        <dbReference type="ARBA" id="ARBA00022448"/>
    </source>
</evidence>
<sequence length="559" mass="63573">MGRTRVLYRTVIVFLLLTFIQTPHSMAWSWLNNKKKTPPSVLRFALHVSKMGKMDPHFAAASQDRSVADMVFNGLLRYQPGNAPHIEPDLATEMPQLVMENGHQVWYVTLRKGIMFHPGPMTPAYELTADDVVYSFTKAADKKRSAYAGDYEGITINKVDDYIVKFTLLKPLSSILFFPKITNYNGGFIVSKKAMETMGDEAYGKHPVGTGPFMFRQYITGEKLILGANHDFFRGKPALDGVELFFMPDTQKRKSGLLNGTLDVIIGSGNKGFASELMLHNGIEIDTHGVGEVTTIYFNTAIPPMDDIKVRKAIAYALNRKSYLNIYNKDFAGYVYSPVPSHFLPGGLTHQDVKTLGLDYAEDVQKAKDLLCRAGYPNGFTLELVGSEKRTYSNFYRILHEQLARIGILTKTKILSHADMHREIRKNPKPIVIYTAWRPNADVFLSRFFHSDAILISGIKPDTNFSHYTKIDKLIEAARHEANPEEQIQLWHQAQIRILNDMVAYPLIYANMRTPRRDYVDYGHRLKSSMALYPQFTEKTKLTSHTITRRNNFTQIAMH</sequence>
<dbReference type="Proteomes" id="UP000192418">
    <property type="component" value="Unassembled WGS sequence"/>
</dbReference>
<name>A0A1W2A0N4_9BACT</name>
<dbReference type="PANTHER" id="PTHR30290">
    <property type="entry name" value="PERIPLASMIC BINDING COMPONENT OF ABC TRANSPORTER"/>
    <property type="match status" value="1"/>
</dbReference>
<dbReference type="EMBL" id="FWXY01000004">
    <property type="protein sequence ID" value="SMC54247.1"/>
    <property type="molecule type" value="Genomic_DNA"/>
</dbReference>
<evidence type="ECO:0000259" key="4">
    <source>
        <dbReference type="Pfam" id="PF00496"/>
    </source>
</evidence>
<dbReference type="PANTHER" id="PTHR30290:SF9">
    <property type="entry name" value="OLIGOPEPTIDE-BINDING PROTEIN APPA"/>
    <property type="match status" value="1"/>
</dbReference>
<dbReference type="GO" id="GO:0030288">
    <property type="term" value="C:outer membrane-bounded periplasmic space"/>
    <property type="evidence" value="ECO:0007669"/>
    <property type="project" value="UniProtKB-ARBA"/>
</dbReference>
<evidence type="ECO:0000256" key="3">
    <source>
        <dbReference type="ARBA" id="ARBA00022729"/>
    </source>
</evidence>
<dbReference type="PIRSF" id="PIRSF002741">
    <property type="entry name" value="MppA"/>
    <property type="match status" value="1"/>
</dbReference>
<dbReference type="Pfam" id="PF00496">
    <property type="entry name" value="SBP_bac_5"/>
    <property type="match status" value="1"/>
</dbReference>